<dbReference type="PANTHER" id="PTHR34136:SF1">
    <property type="entry name" value="UDP-N-ACETYL-D-MANNOSAMINURONIC ACID TRANSFERASE"/>
    <property type="match status" value="1"/>
</dbReference>
<keyword evidence="1" id="KW-0328">Glycosyltransferase</keyword>
<dbReference type="InterPro" id="IPR004629">
    <property type="entry name" value="WecG_TagA_CpsF"/>
</dbReference>
<sequence>MNSTPNRRRIEFLGCPLDLLSPQDIIEQAKLALVGGKRLRLEGLNVAKLVDARAAPCLMQALHQAEHIHIDGAGISLGLKVLGVEAPPRCAGIDLMGLLCEMAAATGASVYLLGARQEVVELTAERLLTRYPGLRIAGLRNGYFSSSEEADVIREVRDSQADMLFIGMSSPRKELLLQTHWSDLGVKVGMGVGGSFDVLSGQLPRAPRWVQRIAMEWLFRLLLEPRRLLWRYVYSNSIYLLLLAATRMGLTRRSKVRVQS</sequence>
<accession>A0A9E6PGX2</accession>
<evidence type="ECO:0000256" key="3">
    <source>
        <dbReference type="SAM" id="Phobius"/>
    </source>
</evidence>
<evidence type="ECO:0000313" key="4">
    <source>
        <dbReference type="EMBL" id="QXI26268.1"/>
    </source>
</evidence>
<keyword evidence="3" id="KW-0472">Membrane</keyword>
<protein>
    <submittedName>
        <fullName evidence="4">WecB/TagA/CpsF family glycosyltransferase</fullName>
    </submittedName>
</protein>
<dbReference type="KEGG" id="pvw:HU752_020195"/>
<evidence type="ECO:0000313" key="5">
    <source>
        <dbReference type="Proteomes" id="UP000634530"/>
    </source>
</evidence>
<dbReference type="Pfam" id="PF03808">
    <property type="entry name" value="Glyco_tran_WecG"/>
    <property type="match status" value="1"/>
</dbReference>
<dbReference type="CDD" id="cd06533">
    <property type="entry name" value="Glyco_transf_WecG_TagA"/>
    <property type="match status" value="1"/>
</dbReference>
<evidence type="ECO:0000256" key="1">
    <source>
        <dbReference type="ARBA" id="ARBA00022676"/>
    </source>
</evidence>
<dbReference type="AlphaFoldDB" id="A0A9E6PGX2"/>
<name>A0A9E6PGX2_9PSED</name>
<dbReference type="EMBL" id="CP077093">
    <property type="protein sequence ID" value="QXI26268.1"/>
    <property type="molecule type" value="Genomic_DNA"/>
</dbReference>
<feature type="transmembrane region" description="Helical" evidence="3">
    <location>
        <begin position="229"/>
        <end position="250"/>
    </location>
</feature>
<reference evidence="4 5" key="1">
    <citation type="journal article" date="2020" name="Microorganisms">
        <title>Reliable Identification of Environmental Pseudomonas Isolates Using the rpoD Gene.</title>
        <authorList>
            <consortium name="The Broad Institute Genome Sequencing Platform"/>
            <person name="Girard L."/>
            <person name="Lood C."/>
            <person name="Rokni-Zadeh H."/>
            <person name="van Noort V."/>
            <person name="Lavigne R."/>
            <person name="De Mot R."/>
        </authorList>
    </citation>
    <scope>NUCLEOTIDE SEQUENCE [LARGE SCALE GENOMIC DNA]</scope>
    <source>
        <strain evidence="4 5">RW8P3</strain>
    </source>
</reference>
<evidence type="ECO:0000256" key="2">
    <source>
        <dbReference type="ARBA" id="ARBA00022679"/>
    </source>
</evidence>
<dbReference type="GO" id="GO:0016758">
    <property type="term" value="F:hexosyltransferase activity"/>
    <property type="evidence" value="ECO:0007669"/>
    <property type="project" value="TreeGrafter"/>
</dbReference>
<keyword evidence="5" id="KW-1185">Reference proteome</keyword>
<dbReference type="Proteomes" id="UP000634530">
    <property type="component" value="Chromosome"/>
</dbReference>
<keyword evidence="3" id="KW-1133">Transmembrane helix</keyword>
<keyword evidence="3" id="KW-0812">Transmembrane</keyword>
<keyword evidence="2" id="KW-0808">Transferase</keyword>
<dbReference type="PANTHER" id="PTHR34136">
    <property type="match status" value="1"/>
</dbReference>
<dbReference type="RefSeq" id="WP_186688225.1">
    <property type="nucleotide sequence ID" value="NZ_CP077093.1"/>
</dbReference>
<dbReference type="NCBIfam" id="TIGR00696">
    <property type="entry name" value="wecG_tagA_cpsF"/>
    <property type="match status" value="1"/>
</dbReference>
<organism evidence="4 5">
    <name type="scientific">Pseudomonas vanderleydeniana</name>
    <dbReference type="NCBI Taxonomy" id="2745495"/>
    <lineage>
        <taxon>Bacteria</taxon>
        <taxon>Pseudomonadati</taxon>
        <taxon>Pseudomonadota</taxon>
        <taxon>Gammaproteobacteria</taxon>
        <taxon>Pseudomonadales</taxon>
        <taxon>Pseudomonadaceae</taxon>
        <taxon>Pseudomonas</taxon>
    </lineage>
</organism>
<reference evidence="4 5" key="2">
    <citation type="journal article" date="2021" name="Microorganisms">
        <title>The Ever-Expanding Pseudomonas Genus: Description of 43 New Species and Partition of the Pseudomonas putida Group.</title>
        <authorList>
            <person name="Girard L."/>
            <person name="Lood C."/>
            <person name="Hofte M."/>
            <person name="Vandamme P."/>
            <person name="Rokni-Zadeh H."/>
            <person name="van Noort V."/>
            <person name="Lavigne R."/>
            <person name="De Mot R."/>
        </authorList>
    </citation>
    <scope>NUCLEOTIDE SEQUENCE [LARGE SCALE GENOMIC DNA]</scope>
    <source>
        <strain evidence="4 5">RW8P3</strain>
    </source>
</reference>
<proteinExistence type="predicted"/>
<gene>
    <name evidence="4" type="ORF">HU752_020195</name>
</gene>